<keyword evidence="2" id="KW-1003">Cell membrane</keyword>
<keyword evidence="4 7" id="KW-0812">Transmembrane</keyword>
<evidence type="ECO:0000256" key="4">
    <source>
        <dbReference type="ARBA" id="ARBA00022692"/>
    </source>
</evidence>
<dbReference type="InterPro" id="IPR004681">
    <property type="entry name" value="TRAP_DctM"/>
</dbReference>
<feature type="transmembrane region" description="Helical" evidence="7">
    <location>
        <begin position="176"/>
        <end position="201"/>
    </location>
</feature>
<comment type="subcellular location">
    <subcellularLocation>
        <location evidence="1 7">Cell inner membrane</location>
        <topology evidence="1 7">Multi-pass membrane protein</topology>
    </subcellularLocation>
</comment>
<feature type="transmembrane region" description="Helical" evidence="7">
    <location>
        <begin position="221"/>
        <end position="243"/>
    </location>
</feature>
<dbReference type="Pfam" id="PF06808">
    <property type="entry name" value="DctM"/>
    <property type="match status" value="1"/>
</dbReference>
<dbReference type="GO" id="GO:0005886">
    <property type="term" value="C:plasma membrane"/>
    <property type="evidence" value="ECO:0007669"/>
    <property type="project" value="UniProtKB-SubCell"/>
</dbReference>
<dbReference type="PANTHER" id="PTHR33362:SF5">
    <property type="entry name" value="C4-DICARBOXYLATE TRAP TRANSPORTER LARGE PERMEASE PROTEIN DCTM"/>
    <property type="match status" value="1"/>
</dbReference>
<dbReference type="NCBIfam" id="TIGR00786">
    <property type="entry name" value="dctM"/>
    <property type="match status" value="1"/>
</dbReference>
<dbReference type="GO" id="GO:0022857">
    <property type="term" value="F:transmembrane transporter activity"/>
    <property type="evidence" value="ECO:0007669"/>
    <property type="project" value="UniProtKB-UniRule"/>
</dbReference>
<dbReference type="AlphaFoldDB" id="A0A942I8R7"/>
<evidence type="ECO:0000313" key="10">
    <source>
        <dbReference type="Proteomes" id="UP000680348"/>
    </source>
</evidence>
<dbReference type="PANTHER" id="PTHR33362">
    <property type="entry name" value="SIALIC ACID TRAP TRANSPORTER PERMEASE PROTEIN SIAT-RELATED"/>
    <property type="match status" value="1"/>
</dbReference>
<comment type="function">
    <text evidence="7">Part of the tripartite ATP-independent periplasmic (TRAP) transport system.</text>
</comment>
<feature type="transmembrane region" description="Helical" evidence="7">
    <location>
        <begin position="322"/>
        <end position="352"/>
    </location>
</feature>
<feature type="transmembrane region" description="Helical" evidence="7">
    <location>
        <begin position="6"/>
        <end position="39"/>
    </location>
</feature>
<gene>
    <name evidence="9" type="ORF">KEU06_07730</name>
</gene>
<dbReference type="RefSeq" id="WP_188254061.1">
    <property type="nucleotide sequence ID" value="NZ_JABVCF010000003.1"/>
</dbReference>
<feature type="transmembrane region" description="Helical" evidence="7">
    <location>
        <begin position="60"/>
        <end position="79"/>
    </location>
</feature>
<evidence type="ECO:0000259" key="8">
    <source>
        <dbReference type="Pfam" id="PF06808"/>
    </source>
</evidence>
<feature type="transmembrane region" description="Helical" evidence="7">
    <location>
        <begin position="281"/>
        <end position="302"/>
    </location>
</feature>
<keyword evidence="7" id="KW-0813">Transport</keyword>
<organism evidence="9 10">
    <name type="scientific">Pseudaminobacter soli</name>
    <name type="common">ex Zhang et al. 2022</name>
    <dbReference type="NCBI Taxonomy" id="2831468"/>
    <lineage>
        <taxon>Bacteria</taxon>
        <taxon>Pseudomonadati</taxon>
        <taxon>Pseudomonadota</taxon>
        <taxon>Alphaproteobacteria</taxon>
        <taxon>Hyphomicrobiales</taxon>
        <taxon>Phyllobacteriaceae</taxon>
        <taxon>Pseudaminobacter</taxon>
    </lineage>
</organism>
<evidence type="ECO:0000256" key="2">
    <source>
        <dbReference type="ARBA" id="ARBA00022475"/>
    </source>
</evidence>
<accession>A0A942I8R7</accession>
<feature type="transmembrane region" description="Helical" evidence="7">
    <location>
        <begin position="249"/>
        <end position="269"/>
    </location>
</feature>
<keyword evidence="3 7" id="KW-0997">Cell inner membrane</keyword>
<sequence length="435" mass="45766">MDETVVGIISVLGMLGLLISGVPVGVTLSIVGVAGMYFGLSSSFAFGQLRSLPFSVSSNYAFAILPLFVLMGIVAERSGMTVKLFDAAHVWLRSVRGGLYQVVIAGSAMFAAISGSTVVNAIVFTRMAFPEMIRHGYSRSLSLGCIASAGSFAAMIPPSATMVIYAIMTEQSVGQLLLAGIIPGILSAVAYALGIMILVRVAPGLAPATLPAHPMKDKLRALTWVWPVALLFVIVMGGIYGGLFPPSAAGAVGATGIILIALLFTRGSLKGWLYPSLQEAAYISCTIFIILIGGLLFSRMLVAVGIIPELVAFFRSFELGPIGFLIGVSIFLIILGCFLDTTSMLVVTLPFLFPISQEIGVNPIWFGIIVVKLIEISVITPPIGLNLFAVQSAAGPEASFSEIVRGVMPFLLIELVVLALLIAVPGLSLWIPNSI</sequence>
<evidence type="ECO:0000313" key="9">
    <source>
        <dbReference type="EMBL" id="MBS3648516.1"/>
    </source>
</evidence>
<keyword evidence="6 7" id="KW-0472">Membrane</keyword>
<dbReference type="PIRSF" id="PIRSF006066">
    <property type="entry name" value="HI0050"/>
    <property type="match status" value="1"/>
</dbReference>
<dbReference type="EMBL" id="JAGWCR010000003">
    <property type="protein sequence ID" value="MBS3648516.1"/>
    <property type="molecule type" value="Genomic_DNA"/>
</dbReference>
<comment type="caution">
    <text evidence="7">Lacks conserved residue(s) required for the propagation of feature annotation.</text>
</comment>
<proteinExistence type="inferred from homology"/>
<protein>
    <recommendedName>
        <fullName evidence="7">TRAP transporter large permease protein</fullName>
    </recommendedName>
</protein>
<comment type="similarity">
    <text evidence="7">Belongs to the TRAP transporter large permease family.</text>
</comment>
<evidence type="ECO:0000256" key="5">
    <source>
        <dbReference type="ARBA" id="ARBA00022989"/>
    </source>
</evidence>
<feature type="transmembrane region" description="Helical" evidence="7">
    <location>
        <begin position="136"/>
        <end position="156"/>
    </location>
</feature>
<dbReference type="InterPro" id="IPR010656">
    <property type="entry name" value="DctM"/>
</dbReference>
<evidence type="ECO:0000256" key="7">
    <source>
        <dbReference type="RuleBase" id="RU369079"/>
    </source>
</evidence>
<keyword evidence="5 7" id="KW-1133">Transmembrane helix</keyword>
<feature type="transmembrane region" description="Helical" evidence="7">
    <location>
        <begin position="99"/>
        <end position="124"/>
    </location>
</feature>
<feature type="transmembrane region" description="Helical" evidence="7">
    <location>
        <begin position="410"/>
        <end position="431"/>
    </location>
</feature>
<reference evidence="9" key="1">
    <citation type="submission" date="2021-04" db="EMBL/GenBank/DDBJ databases">
        <title>Pseudaminobacter soli sp. nov., isolated from paddy soil contaminated by heavy metals.</title>
        <authorList>
            <person name="Zhang K."/>
        </authorList>
    </citation>
    <scope>NUCLEOTIDE SEQUENCE</scope>
    <source>
        <strain evidence="9">19-2017</strain>
    </source>
</reference>
<evidence type="ECO:0000256" key="1">
    <source>
        <dbReference type="ARBA" id="ARBA00004429"/>
    </source>
</evidence>
<evidence type="ECO:0000256" key="6">
    <source>
        <dbReference type="ARBA" id="ARBA00023136"/>
    </source>
</evidence>
<comment type="subunit">
    <text evidence="7">The complex comprises the extracytoplasmic solute receptor protein and the two transmembrane proteins.</text>
</comment>
<name>A0A942I8R7_9HYPH</name>
<evidence type="ECO:0000256" key="3">
    <source>
        <dbReference type="ARBA" id="ARBA00022519"/>
    </source>
</evidence>
<dbReference type="Proteomes" id="UP000680348">
    <property type="component" value="Unassembled WGS sequence"/>
</dbReference>
<feature type="domain" description="TRAP C4-dicarboxylate transport system permease DctM subunit" evidence="8">
    <location>
        <begin position="12"/>
        <end position="427"/>
    </location>
</feature>
<comment type="caution">
    <text evidence="9">The sequence shown here is derived from an EMBL/GenBank/DDBJ whole genome shotgun (WGS) entry which is preliminary data.</text>
</comment>
<keyword evidence="10" id="KW-1185">Reference proteome</keyword>